<keyword evidence="2" id="KW-0812">Transmembrane</keyword>
<feature type="transmembrane region" description="Helical" evidence="2">
    <location>
        <begin position="83"/>
        <end position="102"/>
    </location>
</feature>
<keyword evidence="2" id="KW-0472">Membrane</keyword>
<dbReference type="EMBL" id="RRCN01000002">
    <property type="protein sequence ID" value="RRJ54805.1"/>
    <property type="molecule type" value="Genomic_DNA"/>
</dbReference>
<organism evidence="3 4">
    <name type="scientific">Paenibacillus oralis</name>
    <dbReference type="NCBI Taxonomy" id="2490856"/>
    <lineage>
        <taxon>Bacteria</taxon>
        <taxon>Bacillati</taxon>
        <taxon>Bacillota</taxon>
        <taxon>Bacilli</taxon>
        <taxon>Bacillales</taxon>
        <taxon>Paenibacillaceae</taxon>
        <taxon>Paenibacillus</taxon>
    </lineage>
</organism>
<accession>A0A3P3T9R6</accession>
<evidence type="ECO:0000256" key="2">
    <source>
        <dbReference type="SAM" id="Phobius"/>
    </source>
</evidence>
<comment type="caution">
    <text evidence="3">The sequence shown here is derived from an EMBL/GenBank/DDBJ whole genome shotgun (WGS) entry which is preliminary data.</text>
</comment>
<feature type="compositionally biased region" description="Low complexity" evidence="1">
    <location>
        <begin position="47"/>
        <end position="59"/>
    </location>
</feature>
<keyword evidence="4" id="KW-1185">Reference proteome</keyword>
<dbReference type="Proteomes" id="UP000267017">
    <property type="component" value="Unassembled WGS sequence"/>
</dbReference>
<protein>
    <submittedName>
        <fullName evidence="3">Uncharacterized protein</fullName>
    </submittedName>
</protein>
<reference evidence="3 4" key="1">
    <citation type="submission" date="2018-11" db="EMBL/GenBank/DDBJ databases">
        <title>Genome sequencing of Paenibacillus sp. KCOM 3021 (= ChDC PVNT-B20).</title>
        <authorList>
            <person name="Kook J.-K."/>
            <person name="Park S.-N."/>
            <person name="Lim Y.K."/>
        </authorList>
    </citation>
    <scope>NUCLEOTIDE SEQUENCE [LARGE SCALE GENOMIC DNA]</scope>
    <source>
        <strain evidence="3 4">KCOM 3021</strain>
    </source>
</reference>
<sequence length="208" mass="22667">MENSIKMAAAFLLTISLITALLLFCNSVTTQTSKSIQALGSIVSSTTTNSDTIETTTPTLSSETKGKQQVTDKSSGLRSFTRALWFIIPALLIGLLLGRLIFPYARSSIESRISAPWEGGQETAIGQSNNHPIRPHRPASVADALENMLAKSNTLDSSKTTTIHTSANAYPIQDQSDSGIRVIRKDFEEFTPDKNEKGIDPEVKRVIR</sequence>
<evidence type="ECO:0000256" key="1">
    <source>
        <dbReference type="SAM" id="MobiDB-lite"/>
    </source>
</evidence>
<keyword evidence="2" id="KW-1133">Transmembrane helix</keyword>
<evidence type="ECO:0000313" key="3">
    <source>
        <dbReference type="EMBL" id="RRJ54805.1"/>
    </source>
</evidence>
<proteinExistence type="predicted"/>
<feature type="region of interest" description="Disordered" evidence="1">
    <location>
        <begin position="47"/>
        <end position="68"/>
    </location>
</feature>
<dbReference type="AlphaFoldDB" id="A0A3P3T9R6"/>
<evidence type="ECO:0000313" key="4">
    <source>
        <dbReference type="Proteomes" id="UP000267017"/>
    </source>
</evidence>
<name>A0A3P3T9R6_9BACL</name>
<gene>
    <name evidence="3" type="ORF">EHV15_35030</name>
</gene>
<dbReference type="RefSeq" id="WP_128635889.1">
    <property type="nucleotide sequence ID" value="NZ_RRCN01000002.1"/>
</dbReference>